<evidence type="ECO:0000313" key="2">
    <source>
        <dbReference type="EMBL" id="MBN7772320.1"/>
    </source>
</evidence>
<feature type="transmembrane region" description="Helical" evidence="1">
    <location>
        <begin position="84"/>
        <end position="103"/>
    </location>
</feature>
<reference evidence="2" key="1">
    <citation type="submission" date="2021-02" db="EMBL/GenBank/DDBJ databases">
        <title>Abyssanaerobacter marinus gen.nov., sp., nov, anaerobic bacterium isolated from the Onnuri vent field of Indian Ocean and suggestion of Mogibacteriaceae fam. nov., and proposal of reclassification of ambiguous this family's genus member.</title>
        <authorList>
            <person name="Kim Y.J."/>
            <person name="Yang J.-A."/>
        </authorList>
    </citation>
    <scope>NUCLEOTIDE SEQUENCE</scope>
    <source>
        <strain evidence="2">DSM 2634</strain>
    </source>
</reference>
<keyword evidence="1" id="KW-0472">Membrane</keyword>
<proteinExistence type="predicted"/>
<keyword evidence="1" id="KW-1133">Transmembrane helix</keyword>
<dbReference type="Proteomes" id="UP000664545">
    <property type="component" value="Unassembled WGS sequence"/>
</dbReference>
<keyword evidence="3" id="KW-1185">Reference proteome</keyword>
<evidence type="ECO:0000256" key="1">
    <source>
        <dbReference type="SAM" id="Phobius"/>
    </source>
</evidence>
<name>A0A939D733_CLOAM</name>
<protein>
    <submittedName>
        <fullName evidence="2">Uncharacterized protein</fullName>
    </submittedName>
</protein>
<comment type="caution">
    <text evidence="2">The sequence shown here is derived from an EMBL/GenBank/DDBJ whole genome shotgun (WGS) entry which is preliminary data.</text>
</comment>
<feature type="transmembrane region" description="Helical" evidence="1">
    <location>
        <begin position="32"/>
        <end position="49"/>
    </location>
</feature>
<feature type="transmembrane region" description="Helical" evidence="1">
    <location>
        <begin position="55"/>
        <end position="72"/>
    </location>
</feature>
<dbReference type="AlphaFoldDB" id="A0A939D733"/>
<organism evidence="2 3">
    <name type="scientific">Clostridium aminobutyricum</name>
    <dbReference type="NCBI Taxonomy" id="33953"/>
    <lineage>
        <taxon>Bacteria</taxon>
        <taxon>Bacillati</taxon>
        <taxon>Bacillota</taxon>
        <taxon>Clostridia</taxon>
        <taxon>Eubacteriales</taxon>
        <taxon>Clostridiaceae</taxon>
        <taxon>Clostridium</taxon>
    </lineage>
</organism>
<accession>A0A939D733</accession>
<dbReference type="EMBL" id="JAFJZZ010000001">
    <property type="protein sequence ID" value="MBN7772320.1"/>
    <property type="molecule type" value="Genomic_DNA"/>
</dbReference>
<sequence>MADKIINDRKVIKMEIKKIPKWEEKSIVEKQLAVLGLILSIAVIILAALSLTDGWQGTINVVELLLGLLMLVQTLQFWKYNKAIAIITLIAAILCFGAAIVSFF</sequence>
<evidence type="ECO:0000313" key="3">
    <source>
        <dbReference type="Proteomes" id="UP000664545"/>
    </source>
</evidence>
<dbReference type="RefSeq" id="WP_206581130.1">
    <property type="nucleotide sequence ID" value="NZ_JAFJZZ010000001.1"/>
</dbReference>
<gene>
    <name evidence="2" type="ORF">JYB65_03000</name>
</gene>
<keyword evidence="1" id="KW-0812">Transmembrane</keyword>